<dbReference type="RefSeq" id="WP_036189341.1">
    <property type="nucleotide sequence ID" value="NZ_JMQN01000040.1"/>
</dbReference>
<reference evidence="4 5" key="1">
    <citation type="submission" date="2014-04" db="EMBL/GenBank/DDBJ databases">
        <title>Marinobacterium kochiensis sp. nov., isolated from sediment sample collected from Kochi backwaters in Kerala, India.</title>
        <authorList>
            <person name="Singh A."/>
            <person name="Pinnaka A.K."/>
        </authorList>
    </citation>
    <scope>NUCLEOTIDE SEQUENCE [LARGE SCALE GENOMIC DNA]</scope>
    <source>
        <strain evidence="4 5">AK27</strain>
    </source>
</reference>
<dbReference type="AlphaFoldDB" id="A0A081FXN4"/>
<evidence type="ECO:0000313" key="5">
    <source>
        <dbReference type="Proteomes" id="UP000028252"/>
    </source>
</evidence>
<evidence type="ECO:0000256" key="1">
    <source>
        <dbReference type="ARBA" id="ARBA00022741"/>
    </source>
</evidence>
<dbReference type="EMBL" id="JMQN01000040">
    <property type="protein sequence ID" value="KEA63289.1"/>
    <property type="molecule type" value="Genomic_DNA"/>
</dbReference>
<evidence type="ECO:0000313" key="4">
    <source>
        <dbReference type="EMBL" id="KEA63289.1"/>
    </source>
</evidence>
<dbReference type="STRING" id="1232683.ADIMK_2813"/>
<dbReference type="Pfam" id="PF01636">
    <property type="entry name" value="APH"/>
    <property type="match status" value="1"/>
</dbReference>
<dbReference type="Gene3D" id="3.90.1200.10">
    <property type="match status" value="1"/>
</dbReference>
<comment type="caution">
    <text evidence="4">The sequence shown here is derived from an EMBL/GenBank/DDBJ whole genome shotgun (WGS) entry which is preliminary data.</text>
</comment>
<dbReference type="InterPro" id="IPR002575">
    <property type="entry name" value="Aminoglycoside_PTrfase"/>
</dbReference>
<dbReference type="SUPFAM" id="SSF56112">
    <property type="entry name" value="Protein kinase-like (PK-like)"/>
    <property type="match status" value="1"/>
</dbReference>
<dbReference type="Proteomes" id="UP000028252">
    <property type="component" value="Unassembled WGS sequence"/>
</dbReference>
<dbReference type="GO" id="GO:0005524">
    <property type="term" value="F:ATP binding"/>
    <property type="evidence" value="ECO:0007669"/>
    <property type="project" value="UniProtKB-KW"/>
</dbReference>
<evidence type="ECO:0000256" key="2">
    <source>
        <dbReference type="ARBA" id="ARBA00022840"/>
    </source>
</evidence>
<dbReference type="PANTHER" id="PTHR33540:SF1">
    <property type="entry name" value="N-ACETYLMURAMATE_N-ACETYLGLUCOSAMINE KINASE"/>
    <property type="match status" value="1"/>
</dbReference>
<organism evidence="4 5">
    <name type="scientific">Marinobacterium lacunae</name>
    <dbReference type="NCBI Taxonomy" id="1232683"/>
    <lineage>
        <taxon>Bacteria</taxon>
        <taxon>Pseudomonadati</taxon>
        <taxon>Pseudomonadota</taxon>
        <taxon>Gammaproteobacteria</taxon>
        <taxon>Oceanospirillales</taxon>
        <taxon>Oceanospirillaceae</taxon>
        <taxon>Marinobacterium</taxon>
    </lineage>
</organism>
<sequence length="346" mass="39117">MGERLQQLQGWVVEQAAEQKLSLLDEPLQPVSGDASFRRYFRARGDLQNWIAVDAPPDKENSQPFVDIARHWHAEGVRVPALVALDLDLGFMLLEDFGDQLLLPALSVETADALYGQAFSALEAIQSIEAAALPDYDEALLRREMDLFDEWFVGQLLQLDLTETDVNTLEAAKKVLVASAESQPQVSVHRDYHSRNLMLIEEGDGLGIIDFQDAVRGPVTYDLVSLLRDSYVRWPDERVSGWVEGYRQRLKGKEVPVVDEVSFLKQFDFMGMQRQLKVLGIFSRLYLRDGKSGYLNDIPRTLGYLYRAAARYPESAELYRLLDEKVVPALAAHTLFDAQALTRELG</sequence>
<dbReference type="Gene3D" id="3.30.200.20">
    <property type="entry name" value="Phosphorylase Kinase, domain 1"/>
    <property type="match status" value="1"/>
</dbReference>
<dbReference type="OrthoDB" id="9809275at2"/>
<keyword evidence="5" id="KW-1185">Reference proteome</keyword>
<protein>
    <submittedName>
        <fullName evidence="4">Phosphotransferase</fullName>
    </submittedName>
</protein>
<name>A0A081FXN4_9GAMM</name>
<proteinExistence type="predicted"/>
<feature type="domain" description="Aminoglycoside phosphotransferase" evidence="3">
    <location>
        <begin position="28"/>
        <end position="249"/>
    </location>
</feature>
<dbReference type="PANTHER" id="PTHR33540">
    <property type="entry name" value="TRNA THREONYLCARBAMOYLADENOSINE BIOSYNTHESIS PROTEIN TSAE"/>
    <property type="match status" value="1"/>
</dbReference>
<dbReference type="InterPro" id="IPR011009">
    <property type="entry name" value="Kinase-like_dom_sf"/>
</dbReference>
<keyword evidence="4" id="KW-0808">Transferase</keyword>
<evidence type="ECO:0000259" key="3">
    <source>
        <dbReference type="Pfam" id="PF01636"/>
    </source>
</evidence>
<gene>
    <name evidence="4" type="ORF">ADIMK_2813</name>
</gene>
<dbReference type="PATRIC" id="fig|1232683.4.peg.2768"/>
<keyword evidence="1" id="KW-0547">Nucleotide-binding</keyword>
<keyword evidence="2" id="KW-0067">ATP-binding</keyword>
<dbReference type="GO" id="GO:0016740">
    <property type="term" value="F:transferase activity"/>
    <property type="evidence" value="ECO:0007669"/>
    <property type="project" value="UniProtKB-KW"/>
</dbReference>
<dbReference type="eggNOG" id="COG3178">
    <property type="taxonomic scope" value="Bacteria"/>
</dbReference>
<accession>A0A081FXN4</accession>